<feature type="domain" description="Transposase IS200-like" evidence="1">
    <location>
        <begin position="17"/>
        <end position="169"/>
    </location>
</feature>
<sequence length="183" mass="21207">MALPDRKRNRMLGYDYSREGLYFVTSCVQGRACVFGHVAEEEMVLNKYGQIATQQWHWLAAQYPYLVLHAFVVMPNHVHGIIEIDQNLVVRTGRDLSAQLPVDETGTEKESSRTKVKSISELMGAYKATTSKQIRLAGLADFAWQRSFHDHIIRHERAYRHIEQYIQNNPALWKDDVFHHPLS</sequence>
<dbReference type="SUPFAM" id="SSF143422">
    <property type="entry name" value="Transposase IS200-like"/>
    <property type="match status" value="1"/>
</dbReference>
<accession>A0ABW5INP7</accession>
<dbReference type="InterPro" id="IPR052715">
    <property type="entry name" value="RAYT_transposase"/>
</dbReference>
<dbReference type="InterPro" id="IPR036515">
    <property type="entry name" value="Transposase_17_sf"/>
</dbReference>
<protein>
    <submittedName>
        <fullName evidence="2">Transposase</fullName>
    </submittedName>
</protein>
<dbReference type="RefSeq" id="WP_377509465.1">
    <property type="nucleotide sequence ID" value="NZ_JBHULU010000021.1"/>
</dbReference>
<dbReference type="Proteomes" id="UP001597544">
    <property type="component" value="Unassembled WGS sequence"/>
</dbReference>
<dbReference type="PANTHER" id="PTHR36966:SF1">
    <property type="entry name" value="REP-ASSOCIATED TYROSINE TRANSPOSASE"/>
    <property type="match status" value="1"/>
</dbReference>
<evidence type="ECO:0000313" key="3">
    <source>
        <dbReference type="Proteomes" id="UP001597544"/>
    </source>
</evidence>
<evidence type="ECO:0000313" key="2">
    <source>
        <dbReference type="EMBL" id="MFD2515206.1"/>
    </source>
</evidence>
<keyword evidence="3" id="KW-1185">Reference proteome</keyword>
<organism evidence="2 3">
    <name type="scientific">Pontibacter locisalis</name>
    <dbReference type="NCBI Taxonomy" id="1719035"/>
    <lineage>
        <taxon>Bacteria</taxon>
        <taxon>Pseudomonadati</taxon>
        <taxon>Bacteroidota</taxon>
        <taxon>Cytophagia</taxon>
        <taxon>Cytophagales</taxon>
        <taxon>Hymenobacteraceae</taxon>
        <taxon>Pontibacter</taxon>
    </lineage>
</organism>
<name>A0ABW5INP7_9BACT</name>
<dbReference type="EMBL" id="JBHULU010000021">
    <property type="protein sequence ID" value="MFD2515206.1"/>
    <property type="molecule type" value="Genomic_DNA"/>
</dbReference>
<reference evidence="3" key="1">
    <citation type="journal article" date="2019" name="Int. J. Syst. Evol. Microbiol.">
        <title>The Global Catalogue of Microorganisms (GCM) 10K type strain sequencing project: providing services to taxonomists for standard genome sequencing and annotation.</title>
        <authorList>
            <consortium name="The Broad Institute Genomics Platform"/>
            <consortium name="The Broad Institute Genome Sequencing Center for Infectious Disease"/>
            <person name="Wu L."/>
            <person name="Ma J."/>
        </authorList>
    </citation>
    <scope>NUCLEOTIDE SEQUENCE [LARGE SCALE GENOMIC DNA]</scope>
    <source>
        <strain evidence="3">KCTC 42498</strain>
    </source>
</reference>
<dbReference type="Gene3D" id="3.30.70.1290">
    <property type="entry name" value="Transposase IS200-like"/>
    <property type="match status" value="1"/>
</dbReference>
<evidence type="ECO:0000259" key="1">
    <source>
        <dbReference type="SMART" id="SM01321"/>
    </source>
</evidence>
<proteinExistence type="predicted"/>
<dbReference type="InterPro" id="IPR002686">
    <property type="entry name" value="Transposase_17"/>
</dbReference>
<dbReference type="SMART" id="SM01321">
    <property type="entry name" value="Y1_Tnp"/>
    <property type="match status" value="1"/>
</dbReference>
<comment type="caution">
    <text evidence="2">The sequence shown here is derived from an EMBL/GenBank/DDBJ whole genome shotgun (WGS) entry which is preliminary data.</text>
</comment>
<dbReference type="PANTHER" id="PTHR36966">
    <property type="entry name" value="REP-ASSOCIATED TYROSINE TRANSPOSASE"/>
    <property type="match status" value="1"/>
</dbReference>
<gene>
    <name evidence="2" type="ORF">ACFSRY_15135</name>
</gene>